<sequence>MANKKRFHRHFESPGIPLYWIIIAYIILGWFFPVIGLLALICMIGPVLTSIWKGRWWCGHVCPRGNMYDRLLSKYSPHREIPKFVRTFGFRLFMVIFIFTMFGIQLSQARWSEGGWALWGDIGRVFWTIIVMTTIVGVILSFIYAPRTWCSFCPMGTISSWVAPKNAPLPQAFTNIHVSSACQMKCKSCARVCPMQLTPYDSRGEAVGYLHPDCIKCGKCTLACPSKIMTLRH</sequence>
<dbReference type="Pfam" id="PF12801">
    <property type="entry name" value="Fer4_5"/>
    <property type="match status" value="2"/>
</dbReference>
<dbReference type="Gene3D" id="3.30.70.20">
    <property type="match status" value="1"/>
</dbReference>
<dbReference type="InterPro" id="IPR051684">
    <property type="entry name" value="Electron_Trans/Redox"/>
</dbReference>
<keyword evidence="7" id="KW-0812">Transmembrane</keyword>
<name>A0A1H5S0A6_XYLRU</name>
<evidence type="ECO:0000259" key="8">
    <source>
        <dbReference type="PROSITE" id="PS51379"/>
    </source>
</evidence>
<keyword evidence="4" id="KW-0249">Electron transport</keyword>
<proteinExistence type="predicted"/>
<dbReference type="AlphaFoldDB" id="A0A1H5S0A6"/>
<dbReference type="Proteomes" id="UP000236735">
    <property type="component" value="Unassembled WGS sequence"/>
</dbReference>
<evidence type="ECO:0000256" key="4">
    <source>
        <dbReference type="ARBA" id="ARBA00022982"/>
    </source>
</evidence>
<accession>A0A1H5S0A6</accession>
<evidence type="ECO:0000313" key="10">
    <source>
        <dbReference type="Proteomes" id="UP000236735"/>
    </source>
</evidence>
<dbReference type="GO" id="GO:0005886">
    <property type="term" value="C:plasma membrane"/>
    <property type="evidence" value="ECO:0007669"/>
    <property type="project" value="TreeGrafter"/>
</dbReference>
<feature type="domain" description="4Fe-4S ferredoxin-type" evidence="8">
    <location>
        <begin position="206"/>
        <end position="233"/>
    </location>
</feature>
<feature type="transmembrane region" description="Helical" evidence="7">
    <location>
        <begin position="20"/>
        <end position="45"/>
    </location>
</feature>
<keyword evidence="2" id="KW-0004">4Fe-4S</keyword>
<dbReference type="InterPro" id="IPR017896">
    <property type="entry name" value="4Fe4S_Fe-S-bd"/>
</dbReference>
<evidence type="ECO:0000256" key="3">
    <source>
        <dbReference type="ARBA" id="ARBA00022723"/>
    </source>
</evidence>
<dbReference type="SUPFAM" id="SSF54862">
    <property type="entry name" value="4Fe-4S ferredoxins"/>
    <property type="match status" value="1"/>
</dbReference>
<dbReference type="Pfam" id="PF13187">
    <property type="entry name" value="Fer4_9"/>
    <property type="match status" value="1"/>
</dbReference>
<evidence type="ECO:0000313" key="9">
    <source>
        <dbReference type="EMBL" id="SEF44005.1"/>
    </source>
</evidence>
<gene>
    <name evidence="9" type="ORF">SAMN05216354_0442</name>
</gene>
<evidence type="ECO:0000256" key="5">
    <source>
        <dbReference type="ARBA" id="ARBA00023004"/>
    </source>
</evidence>
<dbReference type="GO" id="GO:0046872">
    <property type="term" value="F:metal ion binding"/>
    <property type="evidence" value="ECO:0007669"/>
    <property type="project" value="UniProtKB-KW"/>
</dbReference>
<dbReference type="GO" id="GO:0051539">
    <property type="term" value="F:4 iron, 4 sulfur cluster binding"/>
    <property type="evidence" value="ECO:0007669"/>
    <property type="project" value="UniProtKB-KW"/>
</dbReference>
<evidence type="ECO:0000256" key="2">
    <source>
        <dbReference type="ARBA" id="ARBA00022485"/>
    </source>
</evidence>
<keyword evidence="6" id="KW-0411">Iron-sulfur</keyword>
<evidence type="ECO:0000256" key="7">
    <source>
        <dbReference type="SAM" id="Phobius"/>
    </source>
</evidence>
<dbReference type="PROSITE" id="PS51379">
    <property type="entry name" value="4FE4S_FER_2"/>
    <property type="match status" value="1"/>
</dbReference>
<organism evidence="9 10">
    <name type="scientific">Xylanibacter ruminicola</name>
    <name type="common">Prevotella ruminicola</name>
    <dbReference type="NCBI Taxonomy" id="839"/>
    <lineage>
        <taxon>Bacteria</taxon>
        <taxon>Pseudomonadati</taxon>
        <taxon>Bacteroidota</taxon>
        <taxon>Bacteroidia</taxon>
        <taxon>Bacteroidales</taxon>
        <taxon>Prevotellaceae</taxon>
        <taxon>Xylanibacter</taxon>
    </lineage>
</organism>
<reference evidence="9 10" key="1">
    <citation type="submission" date="2016-10" db="EMBL/GenBank/DDBJ databases">
        <authorList>
            <person name="de Groot N.N."/>
        </authorList>
    </citation>
    <scope>NUCLEOTIDE SEQUENCE [LARGE SCALE GENOMIC DNA]</scope>
    <source>
        <strain evidence="9 10">AR32</strain>
    </source>
</reference>
<dbReference type="InterPro" id="IPR017900">
    <property type="entry name" value="4Fe4S_Fe_S_CS"/>
</dbReference>
<feature type="transmembrane region" description="Helical" evidence="7">
    <location>
        <begin position="126"/>
        <end position="145"/>
    </location>
</feature>
<keyword evidence="7" id="KW-1133">Transmembrane helix</keyword>
<evidence type="ECO:0000256" key="6">
    <source>
        <dbReference type="ARBA" id="ARBA00023014"/>
    </source>
</evidence>
<protein>
    <submittedName>
        <fullName evidence="9">4Fe-4S binding domain-containing protein</fullName>
    </submittedName>
</protein>
<keyword evidence="1" id="KW-0813">Transport</keyword>
<dbReference type="RefSeq" id="WP_051949679.1">
    <property type="nucleotide sequence ID" value="NZ_FNUV01000001.1"/>
</dbReference>
<feature type="transmembrane region" description="Helical" evidence="7">
    <location>
        <begin position="88"/>
        <end position="106"/>
    </location>
</feature>
<dbReference type="PROSITE" id="PS00198">
    <property type="entry name" value="4FE4S_FER_1"/>
    <property type="match status" value="1"/>
</dbReference>
<dbReference type="EMBL" id="FNUV01000001">
    <property type="protein sequence ID" value="SEF44005.1"/>
    <property type="molecule type" value="Genomic_DNA"/>
</dbReference>
<dbReference type="PANTHER" id="PTHR30176">
    <property type="entry name" value="FERREDOXIN-TYPE PROTEIN NAPH"/>
    <property type="match status" value="1"/>
</dbReference>
<keyword evidence="3" id="KW-0479">Metal-binding</keyword>
<dbReference type="PANTHER" id="PTHR30176:SF3">
    <property type="entry name" value="FERREDOXIN-TYPE PROTEIN NAPH"/>
    <property type="match status" value="1"/>
</dbReference>
<keyword evidence="7" id="KW-0472">Membrane</keyword>
<evidence type="ECO:0000256" key="1">
    <source>
        <dbReference type="ARBA" id="ARBA00022448"/>
    </source>
</evidence>
<keyword evidence="5" id="KW-0408">Iron</keyword>